<dbReference type="InterPro" id="IPR000683">
    <property type="entry name" value="Gfo/Idh/MocA-like_OxRdtase_N"/>
</dbReference>
<dbReference type="PANTHER" id="PTHR43818">
    <property type="entry name" value="BCDNA.GH03377"/>
    <property type="match status" value="1"/>
</dbReference>
<gene>
    <name evidence="2" type="ORF">METZ01_LOCUS445264</name>
</gene>
<dbReference type="SUPFAM" id="SSF51735">
    <property type="entry name" value="NAD(P)-binding Rossmann-fold domains"/>
    <property type="match status" value="1"/>
</dbReference>
<evidence type="ECO:0000259" key="1">
    <source>
        <dbReference type="Pfam" id="PF01408"/>
    </source>
</evidence>
<sequence length="133" mass="14741">MKRKKFIQTSAVAGLGTAILPKLAFSDIVSNKRIKIGVIGTGLRGQWVLWLAAKYPEIDIPAICDIDDDMIESALKILKDAQKPEPKVYKNGDEDFRNMVTNEELDGVYIATPWEWHAEMALAAMKAGKHVGT</sequence>
<evidence type="ECO:0000313" key="2">
    <source>
        <dbReference type="EMBL" id="SVD92410.1"/>
    </source>
</evidence>
<name>A0A382ZAV0_9ZZZZ</name>
<dbReference type="AlphaFoldDB" id="A0A382ZAV0"/>
<dbReference type="GO" id="GO:0000166">
    <property type="term" value="F:nucleotide binding"/>
    <property type="evidence" value="ECO:0007669"/>
    <property type="project" value="InterPro"/>
</dbReference>
<feature type="domain" description="Gfo/Idh/MocA-like oxidoreductase N-terminal" evidence="1">
    <location>
        <begin position="34"/>
        <end position="131"/>
    </location>
</feature>
<feature type="non-terminal residue" evidence="2">
    <location>
        <position position="133"/>
    </location>
</feature>
<accession>A0A382ZAV0</accession>
<dbReference type="EMBL" id="UINC01182284">
    <property type="protein sequence ID" value="SVD92410.1"/>
    <property type="molecule type" value="Genomic_DNA"/>
</dbReference>
<protein>
    <recommendedName>
        <fullName evidence="1">Gfo/Idh/MocA-like oxidoreductase N-terminal domain-containing protein</fullName>
    </recommendedName>
</protein>
<reference evidence="2" key="1">
    <citation type="submission" date="2018-05" db="EMBL/GenBank/DDBJ databases">
        <authorList>
            <person name="Lanie J.A."/>
            <person name="Ng W.-L."/>
            <person name="Kazmierczak K.M."/>
            <person name="Andrzejewski T.M."/>
            <person name="Davidsen T.M."/>
            <person name="Wayne K.J."/>
            <person name="Tettelin H."/>
            <person name="Glass J.I."/>
            <person name="Rusch D."/>
            <person name="Podicherti R."/>
            <person name="Tsui H.-C.T."/>
            <person name="Winkler M.E."/>
        </authorList>
    </citation>
    <scope>NUCLEOTIDE SEQUENCE</scope>
</reference>
<dbReference type="PANTHER" id="PTHR43818:SF1">
    <property type="entry name" value="GLYCOSYL HYDROLASE FAMILY 109 PROTEIN"/>
    <property type="match status" value="1"/>
</dbReference>
<proteinExistence type="predicted"/>
<dbReference type="Pfam" id="PF01408">
    <property type="entry name" value="GFO_IDH_MocA"/>
    <property type="match status" value="1"/>
</dbReference>
<dbReference type="Gene3D" id="3.40.50.720">
    <property type="entry name" value="NAD(P)-binding Rossmann-like Domain"/>
    <property type="match status" value="1"/>
</dbReference>
<dbReference type="InterPro" id="IPR036291">
    <property type="entry name" value="NAD(P)-bd_dom_sf"/>
</dbReference>
<organism evidence="2">
    <name type="scientific">marine metagenome</name>
    <dbReference type="NCBI Taxonomy" id="408172"/>
    <lineage>
        <taxon>unclassified sequences</taxon>
        <taxon>metagenomes</taxon>
        <taxon>ecological metagenomes</taxon>
    </lineage>
</organism>
<dbReference type="InterPro" id="IPR050463">
    <property type="entry name" value="Gfo/Idh/MocA_oxidrdct_glycsds"/>
</dbReference>